<dbReference type="PANTHER" id="PTHR46763:SF1">
    <property type="entry name" value="DYNEIN REGULATORY COMPLEX PROTEIN 8"/>
    <property type="match status" value="1"/>
</dbReference>
<sequence length="204" mass="22369">MADGQKTPEKKGTEKPNDTPLSQSGSTEQRPSSGNVDGIRKSVATLDPQSQARADMMAELEKRVIEAFEIFDHGANKTVDVREVGTILRSLGCVPSEAEIQEIIVSVEDQESPGSVHLDRFLGHVVNIISEYKMQPASAEELLKAFQTLDLDGTGYITKDAMAALMKEGPEPFTDEELEEMMGAAIEPGTDHINYELYINQIMV</sequence>
<dbReference type="EMBL" id="AP028909">
    <property type="protein sequence ID" value="BES88944.1"/>
    <property type="molecule type" value="Genomic_DNA"/>
</dbReference>
<dbReference type="Gene3D" id="1.10.238.10">
    <property type="entry name" value="EF-hand"/>
    <property type="match status" value="2"/>
</dbReference>
<evidence type="ECO:0000313" key="3">
    <source>
        <dbReference type="EMBL" id="BES88944.1"/>
    </source>
</evidence>
<feature type="region of interest" description="Disordered" evidence="1">
    <location>
        <begin position="1"/>
        <end position="51"/>
    </location>
</feature>
<dbReference type="InterPro" id="IPR002048">
    <property type="entry name" value="EF_hand_dom"/>
</dbReference>
<dbReference type="CDD" id="cd00051">
    <property type="entry name" value="EFh"/>
    <property type="match status" value="1"/>
</dbReference>
<dbReference type="InterPro" id="IPR011992">
    <property type="entry name" value="EF-hand-dom_pair"/>
</dbReference>
<gene>
    <name evidence="3" type="ORF">NTJ_01751</name>
</gene>
<feature type="compositionally biased region" description="Polar residues" evidence="1">
    <location>
        <begin position="19"/>
        <end position="35"/>
    </location>
</feature>
<dbReference type="SMART" id="SM00054">
    <property type="entry name" value="EFh"/>
    <property type="match status" value="2"/>
</dbReference>
<name>A0ABN7A9F3_9HEMI</name>
<feature type="compositionally biased region" description="Basic and acidic residues" evidence="1">
    <location>
        <begin position="1"/>
        <end position="17"/>
    </location>
</feature>
<evidence type="ECO:0000259" key="2">
    <source>
        <dbReference type="PROSITE" id="PS50222"/>
    </source>
</evidence>
<protein>
    <recommendedName>
        <fullName evidence="2">EF-hand domain-containing protein</fullName>
    </recommendedName>
</protein>
<dbReference type="PANTHER" id="PTHR46763">
    <property type="entry name" value="DYNEIN REGULATORY COMPLEX PROTEIN 8"/>
    <property type="match status" value="1"/>
</dbReference>
<reference evidence="3 4" key="1">
    <citation type="submission" date="2023-09" db="EMBL/GenBank/DDBJ databases">
        <title>Nesidiocoris tenuis whole genome shotgun sequence.</title>
        <authorList>
            <person name="Shibata T."/>
            <person name="Shimoda M."/>
            <person name="Kobayashi T."/>
            <person name="Uehara T."/>
        </authorList>
    </citation>
    <scope>NUCLEOTIDE SEQUENCE [LARGE SCALE GENOMIC DNA]</scope>
    <source>
        <strain evidence="3 4">Japan</strain>
    </source>
</reference>
<evidence type="ECO:0000256" key="1">
    <source>
        <dbReference type="SAM" id="MobiDB-lite"/>
    </source>
</evidence>
<organism evidence="3 4">
    <name type="scientific">Nesidiocoris tenuis</name>
    <dbReference type="NCBI Taxonomy" id="355587"/>
    <lineage>
        <taxon>Eukaryota</taxon>
        <taxon>Metazoa</taxon>
        <taxon>Ecdysozoa</taxon>
        <taxon>Arthropoda</taxon>
        <taxon>Hexapoda</taxon>
        <taxon>Insecta</taxon>
        <taxon>Pterygota</taxon>
        <taxon>Neoptera</taxon>
        <taxon>Paraneoptera</taxon>
        <taxon>Hemiptera</taxon>
        <taxon>Heteroptera</taxon>
        <taxon>Panheteroptera</taxon>
        <taxon>Cimicomorpha</taxon>
        <taxon>Miridae</taxon>
        <taxon>Dicyphina</taxon>
        <taxon>Nesidiocoris</taxon>
    </lineage>
</organism>
<dbReference type="Proteomes" id="UP001307889">
    <property type="component" value="Chromosome 1"/>
</dbReference>
<keyword evidence="4" id="KW-1185">Reference proteome</keyword>
<dbReference type="PROSITE" id="PS50222">
    <property type="entry name" value="EF_HAND_2"/>
    <property type="match status" value="2"/>
</dbReference>
<accession>A0ABN7A9F3</accession>
<evidence type="ECO:0000313" key="4">
    <source>
        <dbReference type="Proteomes" id="UP001307889"/>
    </source>
</evidence>
<feature type="domain" description="EF-hand" evidence="2">
    <location>
        <begin position="59"/>
        <end position="94"/>
    </location>
</feature>
<feature type="domain" description="EF-hand" evidence="2">
    <location>
        <begin position="137"/>
        <end position="172"/>
    </location>
</feature>
<proteinExistence type="predicted"/>
<dbReference type="SUPFAM" id="SSF47473">
    <property type="entry name" value="EF-hand"/>
    <property type="match status" value="1"/>
</dbReference>
<dbReference type="Pfam" id="PF13499">
    <property type="entry name" value="EF-hand_7"/>
    <property type="match status" value="1"/>
</dbReference>